<comment type="caution">
    <text evidence="3">The sequence shown here is derived from an EMBL/GenBank/DDBJ whole genome shotgun (WGS) entry which is preliminary data.</text>
</comment>
<dbReference type="SMART" id="SM00852">
    <property type="entry name" value="MoCF_biosynth"/>
    <property type="match status" value="1"/>
</dbReference>
<name>A0ABV2ICL3_9HYPH</name>
<proteinExistence type="predicted"/>
<accession>A0ABV2ICL3</accession>
<keyword evidence="3" id="KW-0548">Nucleotidyltransferase</keyword>
<keyword evidence="3" id="KW-0808">Transferase</keyword>
<feature type="domain" description="MoaB/Mog" evidence="2">
    <location>
        <begin position="167"/>
        <end position="301"/>
    </location>
</feature>
<gene>
    <name evidence="3" type="ORF">ABID12_002601</name>
</gene>
<dbReference type="Proteomes" id="UP001549164">
    <property type="component" value="Unassembled WGS sequence"/>
</dbReference>
<evidence type="ECO:0000313" key="3">
    <source>
        <dbReference type="EMBL" id="MET3600651.1"/>
    </source>
</evidence>
<dbReference type="Gene3D" id="3.40.980.10">
    <property type="entry name" value="MoaB/Mog-like domain"/>
    <property type="match status" value="1"/>
</dbReference>
<dbReference type="SUPFAM" id="SSF53448">
    <property type="entry name" value="Nucleotide-diphospho-sugar transferases"/>
    <property type="match status" value="1"/>
</dbReference>
<dbReference type="SUPFAM" id="SSF53218">
    <property type="entry name" value="Molybdenum cofactor biosynthesis proteins"/>
    <property type="match status" value="1"/>
</dbReference>
<evidence type="ECO:0000259" key="2">
    <source>
        <dbReference type="SMART" id="SM00852"/>
    </source>
</evidence>
<dbReference type="CDD" id="cd04182">
    <property type="entry name" value="GT_2_like_f"/>
    <property type="match status" value="1"/>
</dbReference>
<sequence length="547" mass="58182">MKFETVPVVTADGTILAHSLRLSDLTLTKGHALSQSDVDALAERGFEEITVARLEPDDVREDLGVTRAAAGLAGAGVVAAPAHAGRVNLHADAYGLVQLDADAVNALNAIDESITIATLSPQDMVRPGDAIATIKIIPFAVTERTLQAWDRAARAIEVTPFVHHRVSLIQTLLGKAKPSVLTKTCNTTAQRLEFLGSTLVGEVRVAHETTPVADAITARLAAGDELVLICGASSIVDRKDVIPAAIVAAGGTVEHFGMPVDPGNLLLLGHVGQVPVVGLPGCARAPKLNGTDFVLRRLLAKQPVTAQSIQGMGVGGLLKDLPERPLPRATLARMRDATRRTKDRSPHIGAIILAAGQSSRMGSNKLLLELDKRPLVRHVAEAVVETKFHQVVAVVGHEADRVRAALSGLNLEMVENEDYRAGLSTSLRRGIAALGDDIDAVMVCLGDMPDVDVELFRRLSGAFDPDEGRAIVVPVRAGKRGNPVLWGRQFFADLVSLSGDVGARHLIGHHAEWVAEVTVKDDGIFTDLDTPEAVVQWKADQRRSAPD</sequence>
<keyword evidence="4" id="KW-1185">Reference proteome</keyword>
<dbReference type="InterPro" id="IPR025877">
    <property type="entry name" value="MobA-like_NTP_Trfase"/>
</dbReference>
<keyword evidence="1" id="KW-0460">Magnesium</keyword>
<dbReference type="InterPro" id="IPR012184">
    <property type="entry name" value="Bifunc_Mopterin-bd"/>
</dbReference>
<dbReference type="RefSeq" id="WP_354434537.1">
    <property type="nucleotide sequence ID" value="NZ_JBEPLY010000008.1"/>
</dbReference>
<dbReference type="CDD" id="cd03522">
    <property type="entry name" value="MoeA_like"/>
    <property type="match status" value="1"/>
</dbReference>
<dbReference type="EMBL" id="JBEPLY010000008">
    <property type="protein sequence ID" value="MET3600651.1"/>
    <property type="molecule type" value="Genomic_DNA"/>
</dbReference>
<dbReference type="Pfam" id="PF12804">
    <property type="entry name" value="NTP_transf_3"/>
    <property type="match status" value="1"/>
</dbReference>
<dbReference type="InterPro" id="IPR036425">
    <property type="entry name" value="MoaB/Mog-like_dom_sf"/>
</dbReference>
<dbReference type="Gene3D" id="3.90.550.10">
    <property type="entry name" value="Spore Coat Polysaccharide Biosynthesis Protein SpsA, Chain A"/>
    <property type="match status" value="1"/>
</dbReference>
<dbReference type="GO" id="GO:0061602">
    <property type="term" value="F:molybdenum cofactor cytidylyltransferase activity"/>
    <property type="evidence" value="ECO:0007669"/>
    <property type="project" value="UniProtKB-EC"/>
</dbReference>
<dbReference type="PANTHER" id="PTHR43777">
    <property type="entry name" value="MOLYBDENUM COFACTOR CYTIDYLYLTRANSFERASE"/>
    <property type="match status" value="1"/>
</dbReference>
<organism evidence="3 4">
    <name type="scientific">Martelella mangrovi</name>
    <dbReference type="NCBI Taxonomy" id="1397477"/>
    <lineage>
        <taxon>Bacteria</taxon>
        <taxon>Pseudomonadati</taxon>
        <taxon>Pseudomonadota</taxon>
        <taxon>Alphaproteobacteria</taxon>
        <taxon>Hyphomicrobiales</taxon>
        <taxon>Aurantimonadaceae</taxon>
        <taxon>Martelella</taxon>
    </lineage>
</organism>
<dbReference type="PIRSF" id="PIRSF036626">
    <property type="entry name" value="MPTBd_MobAlike"/>
    <property type="match status" value="1"/>
</dbReference>
<dbReference type="PANTHER" id="PTHR43777:SF1">
    <property type="entry name" value="MOLYBDENUM COFACTOR CYTIDYLYLTRANSFERASE"/>
    <property type="match status" value="1"/>
</dbReference>
<evidence type="ECO:0000313" key="4">
    <source>
        <dbReference type="Proteomes" id="UP001549164"/>
    </source>
</evidence>
<dbReference type="EC" id="2.7.7.76" evidence="3"/>
<evidence type="ECO:0000256" key="1">
    <source>
        <dbReference type="ARBA" id="ARBA00022842"/>
    </source>
</evidence>
<dbReference type="InterPro" id="IPR001453">
    <property type="entry name" value="MoaB/Mog_dom"/>
</dbReference>
<reference evidence="3 4" key="1">
    <citation type="submission" date="2024-06" db="EMBL/GenBank/DDBJ databases">
        <title>Genomic Encyclopedia of Type Strains, Phase IV (KMG-IV): sequencing the most valuable type-strain genomes for metagenomic binning, comparative biology and taxonomic classification.</title>
        <authorList>
            <person name="Goeker M."/>
        </authorList>
    </citation>
    <scope>NUCLEOTIDE SEQUENCE [LARGE SCALE GENOMIC DNA]</scope>
    <source>
        <strain evidence="3 4">DSM 28102</strain>
    </source>
</reference>
<dbReference type="InterPro" id="IPR029044">
    <property type="entry name" value="Nucleotide-diphossugar_trans"/>
</dbReference>
<protein>
    <submittedName>
        <fullName evidence="3">Molybdenum cofactor cytidylyltransferase</fullName>
        <ecNumber evidence="3">2.7.7.76</ecNumber>
    </submittedName>
</protein>